<gene>
    <name evidence="1" type="ORF">DEBR0S1_29426G</name>
</gene>
<proteinExistence type="predicted"/>
<organism evidence="1 2">
    <name type="scientific">Dekkera bruxellensis</name>
    <name type="common">Brettanomyces custersii</name>
    <dbReference type="NCBI Taxonomy" id="5007"/>
    <lineage>
        <taxon>Eukaryota</taxon>
        <taxon>Fungi</taxon>
        <taxon>Dikarya</taxon>
        <taxon>Ascomycota</taxon>
        <taxon>Saccharomycotina</taxon>
        <taxon>Pichiomycetes</taxon>
        <taxon>Pichiales</taxon>
        <taxon>Pichiaceae</taxon>
        <taxon>Brettanomyces</taxon>
    </lineage>
</organism>
<evidence type="ECO:0000313" key="1">
    <source>
        <dbReference type="EMBL" id="VUG16934.1"/>
    </source>
</evidence>
<reference evidence="1 2" key="1">
    <citation type="submission" date="2019-07" db="EMBL/GenBank/DDBJ databases">
        <authorList>
            <person name="Friedrich A."/>
            <person name="Schacherer J."/>
        </authorList>
    </citation>
    <scope>NUCLEOTIDE SEQUENCE [LARGE SCALE GENOMIC DNA]</scope>
</reference>
<protein>
    <submittedName>
        <fullName evidence="1">DEBR0S1_29426g1_1</fullName>
    </submittedName>
</protein>
<dbReference type="Gene3D" id="1.25.40.10">
    <property type="entry name" value="Tetratricopeptide repeat domain"/>
    <property type="match status" value="1"/>
</dbReference>
<sequence>MCTIIEKLAFPIRPKNPIRTCLFNPRLPFSKPLCYSFSRISFNLFRAVHFEAHKLTSGPNTSDRIVSQKVTSVPEQKLKDIVSEKERIVANKLRTEIIALTIGNGNTSHLTYIPSDFHRIFKVYWVKNMPKGSAMMKKLNSRYFLGQNAQIRSEELQIFVHELVRFKYINISQKISSFLLKSIVNNTSFRINSLGIYNDLIDFFSSSGRDKVVNTVFNKMKVLNVKPSAMTYNILGKNYLATTDLNVERLQIWKSIIFQMNAMSIKPDLVSWYITLALLKPGSVIKSSFENVMIKANLTYCPKFNDIKLVDMIDTNATTEQIIEYYNRQQRTFLDVNCMNTVIFQLLRKDSFHRAWNFMCSEASHKSISIYPSCSTVSVFVKYFRVSGNLEQIIRLLNTFRCKYGLVNYNCHRTVLAYLLKFPDGSLPFWYPLIVKYFLRYDITYGLGRHRYLKSLVSNFELKLEQNFPYTSQKNSSNLLCSIKLKGSTKFEDMFFANMRRLFVKDKSLEGGAKKNSLFKGNQRKFSDSSNNIFHEGELDFSPDYNIGKHEDWIESIISKSRSQITK</sequence>
<dbReference type="Proteomes" id="UP000478008">
    <property type="component" value="Unassembled WGS sequence"/>
</dbReference>
<evidence type="ECO:0000313" key="2">
    <source>
        <dbReference type="Proteomes" id="UP000478008"/>
    </source>
</evidence>
<dbReference type="AlphaFoldDB" id="A0A7D9CW00"/>
<accession>A0A7D9CW00</accession>
<name>A0A7D9CW00_DEKBR</name>
<dbReference type="EMBL" id="CABFWN010000001">
    <property type="protein sequence ID" value="VUG16934.1"/>
    <property type="molecule type" value="Genomic_DNA"/>
</dbReference>
<keyword evidence="2" id="KW-1185">Reference proteome</keyword>
<dbReference type="InterPro" id="IPR011990">
    <property type="entry name" value="TPR-like_helical_dom_sf"/>
</dbReference>